<evidence type="ECO:0000256" key="1">
    <source>
        <dbReference type="ARBA" id="ARBA00010394"/>
    </source>
</evidence>
<comment type="caution">
    <text evidence="7">The sequence shown here is derived from an EMBL/GenBank/DDBJ whole genome shotgun (WGS) entry which is preliminary data.</text>
</comment>
<dbReference type="EMBL" id="LODT01000018">
    <property type="protein sequence ID" value="KYR00004.1"/>
    <property type="molecule type" value="Genomic_DNA"/>
</dbReference>
<dbReference type="STRING" id="361077.A0A152A1C0"/>
<comment type="similarity">
    <text evidence="1 5">Belongs to the importin alpha family.</text>
</comment>
<dbReference type="GO" id="GO:0005737">
    <property type="term" value="C:cytoplasm"/>
    <property type="evidence" value="ECO:0007669"/>
    <property type="project" value="InterPro"/>
</dbReference>
<organism evidence="7 8">
    <name type="scientific">Tieghemostelium lacteum</name>
    <name type="common">Slime mold</name>
    <name type="synonym">Dictyostelium lacteum</name>
    <dbReference type="NCBI Taxonomy" id="361077"/>
    <lineage>
        <taxon>Eukaryota</taxon>
        <taxon>Amoebozoa</taxon>
        <taxon>Evosea</taxon>
        <taxon>Eumycetozoa</taxon>
        <taxon>Dictyostelia</taxon>
        <taxon>Dictyosteliales</taxon>
        <taxon>Raperosteliaceae</taxon>
        <taxon>Tieghemostelium</taxon>
    </lineage>
</organism>
<dbReference type="AlphaFoldDB" id="A0A152A1C0"/>
<reference evidence="7 8" key="1">
    <citation type="submission" date="2015-12" db="EMBL/GenBank/DDBJ databases">
        <title>Dictyostelia acquired genes for synthesis and detection of signals that induce cell-type specialization by lateral gene transfer from prokaryotes.</title>
        <authorList>
            <person name="Gloeckner G."/>
            <person name="Schaap P."/>
        </authorList>
    </citation>
    <scope>NUCLEOTIDE SEQUENCE [LARGE SCALE GENOMIC DNA]</scope>
    <source>
        <strain evidence="7 8">TK</strain>
    </source>
</reference>
<evidence type="ECO:0000256" key="2">
    <source>
        <dbReference type="ARBA" id="ARBA00022448"/>
    </source>
</evidence>
<dbReference type="Pfam" id="PF00514">
    <property type="entry name" value="Arm"/>
    <property type="match status" value="1"/>
</dbReference>
<protein>
    <recommendedName>
        <fullName evidence="5">Importin subunit alpha</fullName>
    </recommendedName>
</protein>
<name>A0A152A1C0_TIELA</name>
<evidence type="ECO:0000256" key="6">
    <source>
        <dbReference type="SAM" id="Phobius"/>
    </source>
</evidence>
<dbReference type="InParanoid" id="A0A152A1C0"/>
<dbReference type="InterPro" id="IPR016024">
    <property type="entry name" value="ARM-type_fold"/>
</dbReference>
<dbReference type="SUPFAM" id="SSF48371">
    <property type="entry name" value="ARM repeat"/>
    <property type="match status" value="1"/>
</dbReference>
<keyword evidence="4 5" id="KW-0653">Protein transport</keyword>
<dbReference type="GO" id="GO:0061608">
    <property type="term" value="F:nuclear import signal receptor activity"/>
    <property type="evidence" value="ECO:0007669"/>
    <property type="project" value="InterPro"/>
</dbReference>
<dbReference type="OrthoDB" id="29145at2759"/>
<dbReference type="SMART" id="SM00185">
    <property type="entry name" value="ARM"/>
    <property type="match status" value="6"/>
</dbReference>
<dbReference type="Gene3D" id="1.25.10.10">
    <property type="entry name" value="Leucine-rich Repeat Variant"/>
    <property type="match status" value="1"/>
</dbReference>
<evidence type="ECO:0000256" key="4">
    <source>
        <dbReference type="ARBA" id="ARBA00022927"/>
    </source>
</evidence>
<dbReference type="InterPro" id="IPR000225">
    <property type="entry name" value="Armadillo"/>
</dbReference>
<dbReference type="InterPro" id="IPR024931">
    <property type="entry name" value="Importin_alpha"/>
</dbReference>
<evidence type="ECO:0000313" key="8">
    <source>
        <dbReference type="Proteomes" id="UP000076078"/>
    </source>
</evidence>
<dbReference type="InterPro" id="IPR011989">
    <property type="entry name" value="ARM-like"/>
</dbReference>
<feature type="transmembrane region" description="Helical" evidence="6">
    <location>
        <begin position="108"/>
        <end position="131"/>
    </location>
</feature>
<keyword evidence="2 5" id="KW-0813">Transport</keyword>
<evidence type="ECO:0000313" key="7">
    <source>
        <dbReference type="EMBL" id="KYR00004.1"/>
    </source>
</evidence>
<evidence type="ECO:0000256" key="5">
    <source>
        <dbReference type="PIRNR" id="PIRNR005673"/>
    </source>
</evidence>
<keyword evidence="3" id="KW-0677">Repeat</keyword>
<proteinExistence type="inferred from homology"/>
<dbReference type="Proteomes" id="UP000076078">
    <property type="component" value="Unassembled WGS sequence"/>
</dbReference>
<gene>
    <name evidence="7" type="ORF">DLAC_03498</name>
</gene>
<dbReference type="GO" id="GO:0006606">
    <property type="term" value="P:protein import into nucleus"/>
    <property type="evidence" value="ECO:0007669"/>
    <property type="project" value="InterPro"/>
</dbReference>
<keyword evidence="6" id="KW-1133">Transmembrane helix</keyword>
<keyword evidence="8" id="KW-1185">Reference proteome</keyword>
<dbReference type="PANTHER" id="PTHR23316">
    <property type="entry name" value="IMPORTIN ALPHA"/>
    <property type="match status" value="1"/>
</dbReference>
<keyword evidence="6" id="KW-0812">Transmembrane</keyword>
<evidence type="ECO:0000256" key="3">
    <source>
        <dbReference type="ARBA" id="ARBA00022737"/>
    </source>
</evidence>
<dbReference type="PIRSF" id="PIRSF005673">
    <property type="entry name" value="Importin_alpha"/>
    <property type="match status" value="1"/>
</dbReference>
<sequence length="475" mass="53689">MVLLNFVKSESNNNIPLDDLSIDPLTRDKPILTGTADATRKKVIQKIPLIIRRIQSGNPDLLHYSVQDIRKILSDRDPLIDLIIQHGLVQILHGLILTDTRDDTKFEAIWGLTNILSMYLVYIYTNLLIILKKKVGTNEQCRYVVDHGVVPTLIELLASPVDSLREQSCWAISNVVGDTPALRDYVLNLNLTDHLLNTLNAQNLPVAILKNLSWLLSNCIRGNPPPQYHHIEPFIPAICKLIMNTDQIESNTDIINDALWALLHFTDNDTFVKLSKNLICQYDLISTLIKYLFDKTFSKVSIRILGNLLSGEDDIVDIIIGCGFLEHFPEYLRSANGVFVKDCVWSLSNITKTVIKSGILQDLLKLWPTFTRNDVKLEISWVIVNSVGGASHLQTQELIKMDIIRSLYNILELMKVATLKPTSVLPYHYLESVNRLLKIGERLAMQDQSSDPAVPLAGNGREGSTKKKSIFRYVF</sequence>
<accession>A0A152A1C0</accession>
<dbReference type="OMA" id="EANDWIF"/>
<keyword evidence="6" id="KW-0472">Membrane</keyword>